<dbReference type="Proteomes" id="UP000530268">
    <property type="component" value="Unassembled WGS sequence"/>
</dbReference>
<evidence type="ECO:0000313" key="3">
    <source>
        <dbReference type="EMBL" id="MBB3996179.1"/>
    </source>
</evidence>
<dbReference type="Gene3D" id="1.20.144.10">
    <property type="entry name" value="Phosphatidic acid phosphatase type 2/haloperoxidase"/>
    <property type="match status" value="1"/>
</dbReference>
<evidence type="ECO:0000259" key="2">
    <source>
        <dbReference type="Pfam" id="PF01569"/>
    </source>
</evidence>
<reference evidence="3 4" key="1">
    <citation type="submission" date="2020-08" db="EMBL/GenBank/DDBJ databases">
        <title>Genomic Encyclopedia of Type Strains, Phase IV (KMG-IV): sequencing the most valuable type-strain genomes for metagenomic binning, comparative biology and taxonomic classification.</title>
        <authorList>
            <person name="Goeker M."/>
        </authorList>
    </citation>
    <scope>NUCLEOTIDE SEQUENCE [LARGE SCALE GENOMIC DNA]</scope>
    <source>
        <strain evidence="3 4">DSM 102234</strain>
    </source>
</reference>
<evidence type="ECO:0000313" key="4">
    <source>
        <dbReference type="Proteomes" id="UP000530268"/>
    </source>
</evidence>
<dbReference type="AlphaFoldDB" id="A0A7W6EE90"/>
<gene>
    <name evidence="3" type="ORF">GGR95_003852</name>
</gene>
<name>A0A7W6EE90_9RHOB</name>
<dbReference type="Pfam" id="PF01569">
    <property type="entry name" value="PAP2"/>
    <property type="match status" value="1"/>
</dbReference>
<keyword evidence="1" id="KW-0812">Transmembrane</keyword>
<proteinExistence type="predicted"/>
<comment type="caution">
    <text evidence="3">The sequence shown here is derived from an EMBL/GenBank/DDBJ whole genome shotgun (WGS) entry which is preliminary data.</text>
</comment>
<dbReference type="InterPro" id="IPR000326">
    <property type="entry name" value="PAP2/HPO"/>
</dbReference>
<sequence length="85" mass="9568">MIRRYSLWLALILIPVTLLTMYARVMLDAHTISAVLSGALTGIIVTALFATKSRYMKDTSLRMVISNLSIWSELRRQPQSGRKSA</sequence>
<accession>A0A7W6EE90</accession>
<feature type="domain" description="Phosphatidic acid phosphatase type 2/haloperoxidase" evidence="2">
    <location>
        <begin position="6"/>
        <end position="51"/>
    </location>
</feature>
<evidence type="ECO:0000256" key="1">
    <source>
        <dbReference type="SAM" id="Phobius"/>
    </source>
</evidence>
<dbReference type="SUPFAM" id="SSF48317">
    <property type="entry name" value="Acid phosphatase/Vanadium-dependent haloperoxidase"/>
    <property type="match status" value="1"/>
</dbReference>
<organism evidence="3 4">
    <name type="scientific">Sulfitobacter undariae</name>
    <dbReference type="NCBI Taxonomy" id="1563671"/>
    <lineage>
        <taxon>Bacteria</taxon>
        <taxon>Pseudomonadati</taxon>
        <taxon>Pseudomonadota</taxon>
        <taxon>Alphaproteobacteria</taxon>
        <taxon>Rhodobacterales</taxon>
        <taxon>Roseobacteraceae</taxon>
        <taxon>Sulfitobacter</taxon>
    </lineage>
</organism>
<feature type="transmembrane region" description="Helical" evidence="1">
    <location>
        <begin position="7"/>
        <end position="25"/>
    </location>
</feature>
<feature type="transmembrane region" description="Helical" evidence="1">
    <location>
        <begin position="31"/>
        <end position="50"/>
    </location>
</feature>
<dbReference type="CDD" id="cd01610">
    <property type="entry name" value="PAP2_like"/>
    <property type="match status" value="1"/>
</dbReference>
<keyword evidence="4" id="KW-1185">Reference proteome</keyword>
<dbReference type="InterPro" id="IPR036938">
    <property type="entry name" value="PAP2/HPO_sf"/>
</dbReference>
<protein>
    <submittedName>
        <fullName evidence="3">Membrane-associated phospholipid phosphatase</fullName>
    </submittedName>
</protein>
<dbReference type="EMBL" id="JACIEI010000043">
    <property type="protein sequence ID" value="MBB3996179.1"/>
    <property type="molecule type" value="Genomic_DNA"/>
</dbReference>
<keyword evidence="1" id="KW-1133">Transmembrane helix</keyword>
<keyword evidence="1" id="KW-0472">Membrane</keyword>